<evidence type="ECO:0000256" key="1">
    <source>
        <dbReference type="ARBA" id="ARBA00004141"/>
    </source>
</evidence>
<dbReference type="OrthoDB" id="9999863at2759"/>
<dbReference type="Proteomes" id="UP000037505">
    <property type="component" value="Unassembled WGS sequence"/>
</dbReference>
<proteinExistence type="inferred from homology"/>
<dbReference type="InterPro" id="IPR015958">
    <property type="entry name" value="Trk1_fungi"/>
</dbReference>
<dbReference type="InterPro" id="IPR051143">
    <property type="entry name" value="TrkH_K-transport"/>
</dbReference>
<keyword evidence="9 10" id="KW-0472">Membrane</keyword>
<dbReference type="PIRSF" id="PIRSF002450">
    <property type="entry name" value="K+_transpter_TRK"/>
    <property type="match status" value="1"/>
</dbReference>
<keyword evidence="13" id="KW-1185">Reference proteome</keyword>
<evidence type="ECO:0000256" key="2">
    <source>
        <dbReference type="ARBA" id="ARBA00009137"/>
    </source>
</evidence>
<feature type="compositionally biased region" description="Basic and acidic residues" evidence="11">
    <location>
        <begin position="251"/>
        <end position="261"/>
    </location>
</feature>
<protein>
    <recommendedName>
        <fullName evidence="10">Potassium transport protein</fullName>
    </recommendedName>
</protein>
<evidence type="ECO:0000256" key="5">
    <source>
        <dbReference type="ARBA" id="ARBA00022692"/>
    </source>
</evidence>
<keyword evidence="6 10" id="KW-0630">Potassium</keyword>
<evidence type="ECO:0000256" key="10">
    <source>
        <dbReference type="PIRNR" id="PIRNR002450"/>
    </source>
</evidence>
<dbReference type="Pfam" id="PF02386">
    <property type="entry name" value="TrkH"/>
    <property type="match status" value="1"/>
</dbReference>
<dbReference type="GeneID" id="26813418"/>
<evidence type="ECO:0000256" key="6">
    <source>
        <dbReference type="ARBA" id="ARBA00022958"/>
    </source>
</evidence>
<feature type="transmembrane region" description="Helical" evidence="10">
    <location>
        <begin position="619"/>
        <end position="641"/>
    </location>
</feature>
<evidence type="ECO:0000256" key="4">
    <source>
        <dbReference type="ARBA" id="ARBA00022538"/>
    </source>
</evidence>
<evidence type="ECO:0000256" key="9">
    <source>
        <dbReference type="ARBA" id="ARBA00023136"/>
    </source>
</evidence>
<dbReference type="RefSeq" id="XP_015401049.1">
    <property type="nucleotide sequence ID" value="XM_015556870.1"/>
</dbReference>
<feature type="compositionally biased region" description="Low complexity" evidence="11">
    <location>
        <begin position="268"/>
        <end position="279"/>
    </location>
</feature>
<feature type="transmembrane region" description="Helical" evidence="10">
    <location>
        <begin position="115"/>
        <end position="137"/>
    </location>
</feature>
<dbReference type="STRING" id="1509407.A0A0L1IKK4"/>
<feature type="compositionally biased region" description="Low complexity" evidence="11">
    <location>
        <begin position="873"/>
        <end position="886"/>
    </location>
</feature>
<dbReference type="PANTHER" id="PTHR31064">
    <property type="entry name" value="POTASSIUM TRANSPORT PROTEIN DDB_G0292412-RELATED"/>
    <property type="match status" value="1"/>
</dbReference>
<feature type="compositionally biased region" description="Polar residues" evidence="11">
    <location>
        <begin position="285"/>
        <end position="295"/>
    </location>
</feature>
<keyword evidence="7 10" id="KW-1133">Transmembrane helix</keyword>
<feature type="compositionally biased region" description="Basic and acidic residues" evidence="11">
    <location>
        <begin position="368"/>
        <end position="380"/>
    </location>
</feature>
<feature type="transmembrane region" description="Helical" evidence="10">
    <location>
        <begin position="686"/>
        <end position="703"/>
    </location>
</feature>
<feature type="transmembrane region" description="Helical" evidence="10">
    <location>
        <begin position="746"/>
        <end position="764"/>
    </location>
</feature>
<dbReference type="GO" id="GO:0005886">
    <property type="term" value="C:plasma membrane"/>
    <property type="evidence" value="ECO:0007669"/>
    <property type="project" value="InterPro"/>
</dbReference>
<evidence type="ECO:0000256" key="11">
    <source>
        <dbReference type="SAM" id="MobiDB-lite"/>
    </source>
</evidence>
<dbReference type="GO" id="GO:0030007">
    <property type="term" value="P:intracellular potassium ion homeostasis"/>
    <property type="evidence" value="ECO:0007669"/>
    <property type="project" value="UniProtKB-UniRule"/>
</dbReference>
<feature type="region of interest" description="Disordered" evidence="11">
    <location>
        <begin position="327"/>
        <end position="389"/>
    </location>
</feature>
<dbReference type="AlphaFoldDB" id="A0A0L1IKK4"/>
<evidence type="ECO:0000313" key="13">
    <source>
        <dbReference type="Proteomes" id="UP000037505"/>
    </source>
</evidence>
<keyword evidence="8 10" id="KW-0406">Ion transport</keyword>
<dbReference type="EMBL" id="JNOM01000688">
    <property type="protein sequence ID" value="KNG80126.1"/>
    <property type="molecule type" value="Genomic_DNA"/>
</dbReference>
<comment type="similarity">
    <text evidence="2 10">Belongs to the TrkH potassium transport family.</text>
</comment>
<feature type="transmembrane region" description="Helical" evidence="10">
    <location>
        <begin position="488"/>
        <end position="512"/>
    </location>
</feature>
<feature type="compositionally biased region" description="Polar residues" evidence="11">
    <location>
        <begin position="834"/>
        <end position="857"/>
    </location>
</feature>
<keyword evidence="5 10" id="KW-0812">Transmembrane</keyword>
<comment type="subcellular location">
    <subcellularLocation>
        <location evidence="1">Membrane</location>
        <topology evidence="1">Multi-pass membrane protein</topology>
    </subcellularLocation>
</comment>
<dbReference type="GO" id="GO:0140107">
    <property type="term" value="F:high-affinity potassium ion transmembrane transporter activity"/>
    <property type="evidence" value="ECO:0007669"/>
    <property type="project" value="TreeGrafter"/>
</dbReference>
<feature type="transmembrane region" description="Helical" evidence="10">
    <location>
        <begin position="557"/>
        <end position="586"/>
    </location>
</feature>
<gene>
    <name evidence="12" type="ORF">ANOM_011614</name>
</gene>
<comment type="caution">
    <text evidence="12">The sequence shown here is derived from an EMBL/GenBank/DDBJ whole genome shotgun (WGS) entry which is preliminary data.</text>
</comment>
<keyword evidence="3 10" id="KW-0813">Transport</keyword>
<name>A0A0L1IKK4_ASPN3</name>
<evidence type="ECO:0000256" key="7">
    <source>
        <dbReference type="ARBA" id="ARBA00022989"/>
    </source>
</evidence>
<feature type="compositionally biased region" description="Basic and acidic residues" evidence="11">
    <location>
        <begin position="223"/>
        <end position="238"/>
    </location>
</feature>
<feature type="transmembrane region" description="Helical" evidence="10">
    <location>
        <begin position="175"/>
        <end position="199"/>
    </location>
</feature>
<dbReference type="PANTHER" id="PTHR31064:SF30">
    <property type="entry name" value="HIGH-AFFINITY POTASSIUM TRANSPORT PROTEIN-RELATED"/>
    <property type="match status" value="1"/>
</dbReference>
<evidence type="ECO:0000313" key="12">
    <source>
        <dbReference type="EMBL" id="KNG80126.1"/>
    </source>
</evidence>
<evidence type="ECO:0000256" key="3">
    <source>
        <dbReference type="ARBA" id="ARBA00022448"/>
    </source>
</evidence>
<feature type="region of interest" description="Disordered" evidence="11">
    <location>
        <begin position="222"/>
        <end position="298"/>
    </location>
</feature>
<feature type="region of interest" description="Disordered" evidence="11">
    <location>
        <begin position="828"/>
        <end position="886"/>
    </location>
</feature>
<dbReference type="NCBIfam" id="TIGR00934">
    <property type="entry name" value="2a38euk"/>
    <property type="match status" value="1"/>
</dbReference>
<feature type="transmembrane region" description="Helical" evidence="10">
    <location>
        <begin position="770"/>
        <end position="792"/>
    </location>
</feature>
<dbReference type="GO" id="GO:1990573">
    <property type="term" value="P:potassium ion import across plasma membrane"/>
    <property type="evidence" value="ECO:0007669"/>
    <property type="project" value="TreeGrafter"/>
</dbReference>
<sequence>MDSGSAKQPIRVSDLPMWRLARVEPRGGTATEKRGRLRISFCKPQAEKLNQFLESSRASATREFSDHFVTLRRTTVPPSGSPSGGTAVVVKMFSSFIRGVASVKSQVPLLRSLRLNYILIHYIYIIAMAIITSIIIYPGNDLAYIDALFFSAGAATQSGLNTIDFNLLKTYQQVILYWVSMLTTPIFINTVLVFVRLYWFEKRFQHVVRDARALRQTRSRMRTISEDKDNQNHNREEAGVGGRAIVVLRDNQGDPRDREQPDAIYKTSSDSGSGPSSSGARDESGNTSEQETDSNNLRREFGSLRVPAQLSPEHHIAFLENQRRTKGALRIPSPREYDRGGVPEVLEEEEGGGVEAARKTSNQSDDPPSPRHVEEDDRVGPMEGPHITINEPDMIRTRTRNSTFPRLDTRPTVRETADLSDPSPLARTTTRRPTFTGVFRSLTQERDRNTLPYLSWNATVGRNSQFVDLTEEQRDELGGIEYRALKTLAVVLISYYVFFHLLGIICLVPWILTTRWGVVVTSIGQGRPWWAIFTAASSFNDVGFSITPDSMSSFQEAVFPLLLLAFLIIIGNTGFPCMLRLIIWVLSKLVRKESPLWEELKFLLDHPRRCFTLLFPRNATWWLFAILVALNGIDLIFFIILDLKDSAVTSLSTGIKILDGLYQAACTRTAGFAVVSISELHPAVQVSYMIMMYISVFPIAISLRRTNVYEEKSLGVYPADDEDNDENQTAPSYIGAHLRRQLSFDLWYVFLGLFIITIVEGGRLQRQDDYSFQIWSVLFEVVSAYGTLVIIAMQVRGRHRGLPYSLDRAILLPSEALNHHEIADAERRMRRRASSLSQMSTDHRLSQAQENGMSTGQDPRDKNTPWFSGSPVLRRQSTLRSQRSQR</sequence>
<reference evidence="12 13" key="1">
    <citation type="submission" date="2014-06" db="EMBL/GenBank/DDBJ databases">
        <title>The Genome of the Aflatoxigenic Filamentous Fungus Aspergillus nomius.</title>
        <authorList>
            <person name="Moore M.G."/>
            <person name="Shannon B.M."/>
            <person name="Brian M.M."/>
        </authorList>
    </citation>
    <scope>NUCLEOTIDE SEQUENCE [LARGE SCALE GENOMIC DNA]</scope>
    <source>
        <strain evidence="12 13">NRRL 13137</strain>
    </source>
</reference>
<evidence type="ECO:0000256" key="8">
    <source>
        <dbReference type="ARBA" id="ARBA00023065"/>
    </source>
</evidence>
<organism evidence="12 13">
    <name type="scientific">Aspergillus nomiae NRRL (strain ATCC 15546 / NRRL 13137 / CBS 260.88 / M93)</name>
    <dbReference type="NCBI Taxonomy" id="1509407"/>
    <lineage>
        <taxon>Eukaryota</taxon>
        <taxon>Fungi</taxon>
        <taxon>Dikarya</taxon>
        <taxon>Ascomycota</taxon>
        <taxon>Pezizomycotina</taxon>
        <taxon>Eurotiomycetes</taxon>
        <taxon>Eurotiomycetidae</taxon>
        <taxon>Eurotiales</taxon>
        <taxon>Aspergillaceae</taxon>
        <taxon>Aspergillus</taxon>
        <taxon>Aspergillus subgen. Circumdati</taxon>
    </lineage>
</organism>
<accession>A0A0L1IKK4</accession>
<dbReference type="InterPro" id="IPR003445">
    <property type="entry name" value="Cat_transpt"/>
</dbReference>
<dbReference type="InterPro" id="IPR004773">
    <property type="entry name" value="K/Na_transp_Trk1/HKT1"/>
</dbReference>
<keyword evidence="4 10" id="KW-0633">Potassium transport</keyword>